<dbReference type="GO" id="GO:0046872">
    <property type="term" value="F:metal ion binding"/>
    <property type="evidence" value="ECO:0007669"/>
    <property type="project" value="UniProtKB-KW"/>
</dbReference>
<dbReference type="InterPro" id="IPR036163">
    <property type="entry name" value="HMA_dom_sf"/>
</dbReference>
<dbReference type="PANTHER" id="PTHR46594">
    <property type="entry name" value="P-TYPE CATION-TRANSPORTING ATPASE"/>
    <property type="match status" value="1"/>
</dbReference>
<evidence type="ECO:0000256" key="2">
    <source>
        <dbReference type="SAM" id="MobiDB-lite"/>
    </source>
</evidence>
<organism evidence="4 5">
    <name type="scientific">Cupriavidus nantongensis</name>
    <dbReference type="NCBI Taxonomy" id="1796606"/>
    <lineage>
        <taxon>Bacteria</taxon>
        <taxon>Pseudomonadati</taxon>
        <taxon>Pseudomonadota</taxon>
        <taxon>Betaproteobacteria</taxon>
        <taxon>Burkholderiales</taxon>
        <taxon>Burkholderiaceae</taxon>
        <taxon>Cupriavidus</taxon>
    </lineage>
</organism>
<protein>
    <submittedName>
        <fullName evidence="4">Heavy metal transporter</fullName>
    </submittedName>
</protein>
<dbReference type="InterPro" id="IPR017969">
    <property type="entry name" value="Heavy-metal-associated_CS"/>
</dbReference>
<feature type="domain" description="HMA" evidence="3">
    <location>
        <begin position="2"/>
        <end position="68"/>
    </location>
</feature>
<accession>A0A142JIA9</accession>
<evidence type="ECO:0000256" key="1">
    <source>
        <dbReference type="ARBA" id="ARBA00022723"/>
    </source>
</evidence>
<dbReference type="EMBL" id="CP014844">
    <property type="protein sequence ID" value="AMR77821.1"/>
    <property type="molecule type" value="Genomic_DNA"/>
</dbReference>
<dbReference type="Pfam" id="PF00403">
    <property type="entry name" value="HMA"/>
    <property type="match status" value="1"/>
</dbReference>
<dbReference type="Proteomes" id="UP000075238">
    <property type="component" value="Chromosome 1"/>
</dbReference>
<gene>
    <name evidence="4" type="ORF">A2G96_08765</name>
</gene>
<proteinExistence type="predicted"/>
<feature type="region of interest" description="Disordered" evidence="2">
    <location>
        <begin position="77"/>
        <end position="99"/>
    </location>
</feature>
<dbReference type="KEGG" id="cnan:A2G96_08765"/>
<dbReference type="CDD" id="cd00371">
    <property type="entry name" value="HMA"/>
    <property type="match status" value="1"/>
</dbReference>
<reference evidence="4 5" key="1">
    <citation type="submission" date="2016-03" db="EMBL/GenBank/DDBJ databases">
        <title>Complete genome sequence of a novel chlorpyrifos degrading bacterium, Cupriavidus nantongensis sp. X1.</title>
        <authorList>
            <person name="Fang L."/>
        </authorList>
    </citation>
    <scope>NUCLEOTIDE SEQUENCE [LARGE SCALE GENOMIC DNA]</scope>
    <source>
        <strain evidence="4 5">X1</strain>
    </source>
</reference>
<keyword evidence="1" id="KW-0479">Metal-binding</keyword>
<dbReference type="InterPro" id="IPR006121">
    <property type="entry name" value="HMA_dom"/>
</dbReference>
<dbReference type="SUPFAM" id="SSF55008">
    <property type="entry name" value="HMA, heavy metal-associated domain"/>
    <property type="match status" value="1"/>
</dbReference>
<dbReference type="PROSITE" id="PS50846">
    <property type="entry name" value="HMA_2"/>
    <property type="match status" value="1"/>
</dbReference>
<name>A0A142JIA9_9BURK</name>
<keyword evidence="5" id="KW-1185">Reference proteome</keyword>
<dbReference type="OrthoDB" id="9813965at2"/>
<dbReference type="FunFam" id="3.30.70.100:FF:000005">
    <property type="entry name" value="Copper-exporting P-type ATPase A"/>
    <property type="match status" value="1"/>
</dbReference>
<sequence>METIELKVAGMTCASCANSVSKALKRVAGVQDVHVDLARGAASVTGDQTAQKTPELIAALAAAGYEASADSSPGIAAGAGASHAPAAVRSKGHGGCCCR</sequence>
<feature type="compositionally biased region" description="Low complexity" evidence="2">
    <location>
        <begin position="77"/>
        <end position="87"/>
    </location>
</feature>
<dbReference type="STRING" id="1796606.A2G96_08765"/>
<dbReference type="PROSITE" id="PS01047">
    <property type="entry name" value="HMA_1"/>
    <property type="match status" value="1"/>
</dbReference>
<dbReference type="RefSeq" id="WP_023093273.1">
    <property type="nucleotide sequence ID" value="NZ_CP014844.1"/>
</dbReference>
<dbReference type="Gene3D" id="3.30.70.100">
    <property type="match status" value="1"/>
</dbReference>
<dbReference type="AlphaFoldDB" id="A0A142JIA9"/>
<evidence type="ECO:0000313" key="4">
    <source>
        <dbReference type="EMBL" id="AMR77821.1"/>
    </source>
</evidence>
<evidence type="ECO:0000313" key="5">
    <source>
        <dbReference type="Proteomes" id="UP000075238"/>
    </source>
</evidence>
<dbReference type="PANTHER" id="PTHR46594:SF4">
    <property type="entry name" value="P-TYPE CATION-TRANSPORTING ATPASE"/>
    <property type="match status" value="1"/>
</dbReference>
<evidence type="ECO:0000259" key="3">
    <source>
        <dbReference type="PROSITE" id="PS50846"/>
    </source>
</evidence>